<feature type="region of interest" description="Disordered" evidence="1">
    <location>
        <begin position="229"/>
        <end position="266"/>
    </location>
</feature>
<gene>
    <name evidence="3" type="ORF">N0V87_004272</name>
</gene>
<dbReference type="AlphaFoldDB" id="A0A9W8X0P1"/>
<name>A0A9W8X0P1_9PLEO</name>
<dbReference type="Proteomes" id="UP001140562">
    <property type="component" value="Unassembled WGS sequence"/>
</dbReference>
<dbReference type="OrthoDB" id="3473305at2759"/>
<feature type="compositionally biased region" description="Acidic residues" evidence="1">
    <location>
        <begin position="229"/>
        <end position="240"/>
    </location>
</feature>
<accession>A0A9W8X0P1</accession>
<proteinExistence type="predicted"/>
<evidence type="ECO:0000256" key="1">
    <source>
        <dbReference type="SAM" id="MobiDB-lite"/>
    </source>
</evidence>
<comment type="caution">
    <text evidence="3">The sequence shown here is derived from an EMBL/GenBank/DDBJ whole genome shotgun (WGS) entry which is preliminary data.</text>
</comment>
<evidence type="ECO:0000313" key="4">
    <source>
        <dbReference type="Proteomes" id="UP001140562"/>
    </source>
</evidence>
<protein>
    <recommendedName>
        <fullName evidence="2">2EXR domain-containing protein</fullName>
    </recommendedName>
</protein>
<organism evidence="3 4">
    <name type="scientific">Didymella glomerata</name>
    <dbReference type="NCBI Taxonomy" id="749621"/>
    <lineage>
        <taxon>Eukaryota</taxon>
        <taxon>Fungi</taxon>
        <taxon>Dikarya</taxon>
        <taxon>Ascomycota</taxon>
        <taxon>Pezizomycotina</taxon>
        <taxon>Dothideomycetes</taxon>
        <taxon>Pleosporomycetidae</taxon>
        <taxon>Pleosporales</taxon>
        <taxon>Pleosporineae</taxon>
        <taxon>Didymellaceae</taxon>
        <taxon>Didymella</taxon>
    </lineage>
</organism>
<reference evidence="3" key="1">
    <citation type="submission" date="2022-10" db="EMBL/GenBank/DDBJ databases">
        <title>Tapping the CABI collections for fungal endophytes: first genome assemblies for Collariella, Neodidymelliopsis, Ascochyta clinopodiicola, Didymella pomorum, Didymosphaeria variabile, Neocosmospora piperis and Neocucurbitaria cava.</title>
        <authorList>
            <person name="Hill R."/>
        </authorList>
    </citation>
    <scope>NUCLEOTIDE SEQUENCE</scope>
    <source>
        <strain evidence="3">IMI 360193</strain>
    </source>
</reference>
<dbReference type="InterPro" id="IPR045518">
    <property type="entry name" value="2EXR"/>
</dbReference>
<keyword evidence="4" id="KW-1185">Reference proteome</keyword>
<feature type="domain" description="2EXR" evidence="2">
    <location>
        <begin position="3"/>
        <end position="66"/>
    </location>
</feature>
<evidence type="ECO:0000313" key="3">
    <source>
        <dbReference type="EMBL" id="KAJ4337925.1"/>
    </source>
</evidence>
<evidence type="ECO:0000259" key="2">
    <source>
        <dbReference type="Pfam" id="PF20150"/>
    </source>
</evidence>
<dbReference type="Pfam" id="PF20150">
    <property type="entry name" value="2EXR"/>
    <property type="match status" value="1"/>
</dbReference>
<dbReference type="EMBL" id="JAPEUV010000034">
    <property type="protein sequence ID" value="KAJ4337925.1"/>
    <property type="molecule type" value="Genomic_DNA"/>
</dbReference>
<sequence length="301" mass="32983">MATFTTLPSELRSAIYALARPNSITISIKEGADLAITSTPPPPALLTITKEARAEAQKWDLQPYSLLIRDDYTDFLFSEDITLHLNIIPSTAEHLSITWTELCTVLGDALFDAKRVEIECSEPQRLARLFMLPEAELVGVGVSCVEKGLYGSEIIASDRDTREALRPDIFVCAGKEEYVLEEEKIEGFFGEEGFATKGFSKTSAKDADRPDSVEACAQDAKVELDGEAVGDEAEAQDAELEPQSVKEEESEEKWEETAKGSGGQLTEEVLERFCTEVDKLFPKTAYSAKSDPGGSIAPELD</sequence>